<protein>
    <submittedName>
        <fullName evidence="1">Class I SAM-dependent methyltransferase</fullName>
        <ecNumber evidence="1">2.1.1.-</ecNumber>
    </submittedName>
</protein>
<dbReference type="Gene3D" id="3.40.50.150">
    <property type="entry name" value="Vaccinia Virus protein VP39"/>
    <property type="match status" value="1"/>
</dbReference>
<dbReference type="Pfam" id="PF13578">
    <property type="entry name" value="Methyltransf_24"/>
    <property type="match status" value="1"/>
</dbReference>
<dbReference type="GO" id="GO:0008168">
    <property type="term" value="F:methyltransferase activity"/>
    <property type="evidence" value="ECO:0007669"/>
    <property type="project" value="UniProtKB-KW"/>
</dbReference>
<comment type="caution">
    <text evidence="1">The sequence shown here is derived from an EMBL/GenBank/DDBJ whole genome shotgun (WGS) entry which is preliminary data.</text>
</comment>
<evidence type="ECO:0000313" key="2">
    <source>
        <dbReference type="Proteomes" id="UP001277761"/>
    </source>
</evidence>
<evidence type="ECO:0000313" key="1">
    <source>
        <dbReference type="EMBL" id="MDX8150037.1"/>
    </source>
</evidence>
<dbReference type="Proteomes" id="UP001277761">
    <property type="component" value="Unassembled WGS sequence"/>
</dbReference>
<dbReference type="EMBL" id="JAXAVX010000001">
    <property type="protein sequence ID" value="MDX8150037.1"/>
    <property type="molecule type" value="Genomic_DNA"/>
</dbReference>
<sequence length="326" mass="36135">MAAEPGRLRRAASGALRRALARHDRRLVDLRHHRVVERSYAGPVPEWERLPPETFTAPHPMPGVAWDPLPGLALLEGELRDGLAELELPALAEIPPAERAELLRFYEGLDAAALHALVRHVRPRRVVELGSGVSTLVTARALERNAADGAPGELVAYDPYPRAPTAAAVHDIRRVPAEEVPRAAVEELDAGDVLFVDTTHVVRTGGDVVRIYLDLVPRLAPGVLLHVHDVLLPYDYHREWLANGWFWNEQYLVQALLQGNPEWEVVLAHHQLHREHGDRVAAAVPAYDGAGQHPSALWLRRRVPGEEGPLAARLRAHRPDGPEPTR</sequence>
<dbReference type="SUPFAM" id="SSF53335">
    <property type="entry name" value="S-adenosyl-L-methionine-dependent methyltransferases"/>
    <property type="match status" value="1"/>
</dbReference>
<keyword evidence="1" id="KW-0489">Methyltransferase</keyword>
<reference evidence="1 2" key="1">
    <citation type="submission" date="2023-11" db="EMBL/GenBank/DDBJ databases">
        <authorList>
            <person name="Xu M."/>
            <person name="Jiang T."/>
        </authorList>
    </citation>
    <scope>NUCLEOTIDE SEQUENCE [LARGE SCALE GENOMIC DNA]</scope>
    <source>
        <strain evidence="1 2">SD</strain>
    </source>
</reference>
<name>A0ABU4VE59_9ACTN</name>
<dbReference type="RefSeq" id="WP_319952190.1">
    <property type="nucleotide sequence ID" value="NZ_JAXAVX010000001.1"/>
</dbReference>
<dbReference type="EC" id="2.1.1.-" evidence="1"/>
<proteinExistence type="predicted"/>
<dbReference type="GO" id="GO:0032259">
    <property type="term" value="P:methylation"/>
    <property type="evidence" value="ECO:0007669"/>
    <property type="project" value="UniProtKB-KW"/>
</dbReference>
<gene>
    <name evidence="1" type="ORF">SK069_00395</name>
</gene>
<accession>A0ABU4VE59</accession>
<keyword evidence="1" id="KW-0808">Transferase</keyword>
<organism evidence="1 2">
    <name type="scientific">Patulibacter brassicae</name>
    <dbReference type="NCBI Taxonomy" id="1705717"/>
    <lineage>
        <taxon>Bacteria</taxon>
        <taxon>Bacillati</taxon>
        <taxon>Actinomycetota</taxon>
        <taxon>Thermoleophilia</taxon>
        <taxon>Solirubrobacterales</taxon>
        <taxon>Patulibacteraceae</taxon>
        <taxon>Patulibacter</taxon>
    </lineage>
</organism>
<dbReference type="InterPro" id="IPR029063">
    <property type="entry name" value="SAM-dependent_MTases_sf"/>
</dbReference>
<keyword evidence="2" id="KW-1185">Reference proteome</keyword>